<reference evidence="3" key="1">
    <citation type="journal article" date="2019" name="Int. J. Syst. Evol. Microbiol.">
        <title>The Global Catalogue of Microorganisms (GCM) 10K type strain sequencing project: providing services to taxonomists for standard genome sequencing and annotation.</title>
        <authorList>
            <consortium name="The Broad Institute Genomics Platform"/>
            <consortium name="The Broad Institute Genome Sequencing Center for Infectious Disease"/>
            <person name="Wu L."/>
            <person name="Ma J."/>
        </authorList>
    </citation>
    <scope>NUCLEOTIDE SEQUENCE [LARGE SCALE GENOMIC DNA]</scope>
    <source>
        <strain evidence="3">NBRC 3266</strain>
    </source>
</reference>
<gene>
    <name evidence="2" type="ORF">GCM10007870_30330</name>
</gene>
<dbReference type="RefSeq" id="WP_099287215.1">
    <property type="nucleotide sequence ID" value="NZ_BEWP01000011.1"/>
</dbReference>
<keyword evidence="1" id="KW-0472">Membrane</keyword>
<keyword evidence="3" id="KW-1185">Reference proteome</keyword>
<proteinExistence type="predicted"/>
<accession>A0ABQ5WV64</accession>
<feature type="transmembrane region" description="Helical" evidence="1">
    <location>
        <begin position="146"/>
        <end position="169"/>
    </location>
</feature>
<comment type="caution">
    <text evidence="2">The sequence shown here is derived from an EMBL/GenBank/DDBJ whole genome shotgun (WGS) entry which is preliminary data.</text>
</comment>
<dbReference type="Proteomes" id="UP001156629">
    <property type="component" value="Unassembled WGS sequence"/>
</dbReference>
<dbReference type="EMBL" id="BSNV01000053">
    <property type="protein sequence ID" value="GLQ67448.1"/>
    <property type="molecule type" value="Genomic_DNA"/>
</dbReference>
<feature type="transmembrane region" description="Helical" evidence="1">
    <location>
        <begin position="175"/>
        <end position="196"/>
    </location>
</feature>
<feature type="transmembrane region" description="Helical" evidence="1">
    <location>
        <begin position="12"/>
        <end position="35"/>
    </location>
</feature>
<protein>
    <recommendedName>
        <fullName evidence="4">DUF998 domain-containing protein</fullName>
    </recommendedName>
</protein>
<feature type="transmembrane region" description="Helical" evidence="1">
    <location>
        <begin position="112"/>
        <end position="134"/>
    </location>
</feature>
<name>A0ABQ5WV64_9PROT</name>
<keyword evidence="1" id="KW-0812">Transmembrane</keyword>
<evidence type="ECO:0000256" key="1">
    <source>
        <dbReference type="SAM" id="Phobius"/>
    </source>
</evidence>
<sequence length="242" mass="27200">MDSAKVIACHVPWVSAHGFAILSGIWAVITGTLAYNNAQKAALYDAVLQDRVNNSSNNSTGSITEEDKLKKRFSKISSLDYRYFMPVSMIVALGAATFLSDGLKSLYAYIGLRYWICTVVIISLAVAGFFWFIDATTEENSRKRKIFLGLALAIITLVLVFSVPLFTGISPLQQFLYKVIGIFVVSVLGFLGYYVFQAINPYYNKHKWIFFYATQIFNTIVYTSVLYGITIFAYNVAKKYIH</sequence>
<organism evidence="2 3">
    <name type="scientific">Gluconobacter kondonii</name>
    <dbReference type="NCBI Taxonomy" id="941463"/>
    <lineage>
        <taxon>Bacteria</taxon>
        <taxon>Pseudomonadati</taxon>
        <taxon>Pseudomonadota</taxon>
        <taxon>Alphaproteobacteria</taxon>
        <taxon>Acetobacterales</taxon>
        <taxon>Acetobacteraceae</taxon>
        <taxon>Gluconobacter</taxon>
    </lineage>
</organism>
<feature type="transmembrane region" description="Helical" evidence="1">
    <location>
        <begin position="208"/>
        <end position="234"/>
    </location>
</feature>
<evidence type="ECO:0000313" key="3">
    <source>
        <dbReference type="Proteomes" id="UP001156629"/>
    </source>
</evidence>
<evidence type="ECO:0008006" key="4">
    <source>
        <dbReference type="Google" id="ProtNLM"/>
    </source>
</evidence>
<dbReference type="GeneID" id="76195480"/>
<feature type="transmembrane region" description="Helical" evidence="1">
    <location>
        <begin position="81"/>
        <end position="100"/>
    </location>
</feature>
<keyword evidence="1" id="KW-1133">Transmembrane helix</keyword>
<evidence type="ECO:0000313" key="2">
    <source>
        <dbReference type="EMBL" id="GLQ67448.1"/>
    </source>
</evidence>